<dbReference type="AlphaFoldDB" id="U4KLA0"/>
<dbReference type="HOGENOM" id="CLU_030169_3_1_14"/>
<name>U4KLA0_ALTPJ</name>
<proteinExistence type="predicted"/>
<gene>
    <name evidence="2" type="ORF">BN85409760</name>
</gene>
<dbReference type="OrthoDB" id="9793489at2"/>
<dbReference type="Proteomes" id="UP000032740">
    <property type="component" value="Chromosome"/>
</dbReference>
<protein>
    <submittedName>
        <fullName evidence="2">Predicted beta-lactamase</fullName>
    </submittedName>
</protein>
<dbReference type="Gene3D" id="3.40.710.10">
    <property type="entry name" value="DD-peptidase/beta-lactamase superfamily"/>
    <property type="match status" value="1"/>
</dbReference>
<accession>U4KLA0</accession>
<dbReference type="STRING" id="1318466.BN85409760"/>
<dbReference type="EMBL" id="FO681347">
    <property type="protein sequence ID" value="CCV64553.1"/>
    <property type="molecule type" value="Genomic_DNA"/>
</dbReference>
<dbReference type="KEGG" id="apal:BN85409760"/>
<evidence type="ECO:0000259" key="1">
    <source>
        <dbReference type="Pfam" id="PF00144"/>
    </source>
</evidence>
<evidence type="ECO:0000313" key="2">
    <source>
        <dbReference type="EMBL" id="CCV64553.1"/>
    </source>
</evidence>
<sequence length="430" mass="50384">MIENMNISFLDRLKEENLPIHGIIVEQDDKVLLEKYYEPFNKHTMHRMYSVTKTFVMLAVGLLYTQKKLKLEDKIYQYFSFDVKHEMIKKMTVKDLLTMQTSFLSTTYKRSTKDYLESFFTLEPEKEPGTLFAYDTSASYVLSALVESITQMDMLEYLKIEILNDLGFTKESYIIKTYEGISHGGSGLMCRLEDLFKVGNFIKNLGRSNHKQYIDIDYMKQAISKQTDTFLATEGPDFRYGYGYQLWKNRYGGFTLFGMGGQIYYYNPIKNMSLTVYADLQSIQSGSQKIIDLFNNFFDKKEQNTKKYFLIDKRISNNNNFSKLYQDDKNRVFLEIIEDKAHINLNGIEINFSTSNYSKGILENKYPYIAYANEKEKGLNLTVYLIGENLGTILMDIYYDKDLISIYSKGYAETILNHFNLNINIRNEEK</sequence>
<keyword evidence="3" id="KW-1185">Reference proteome</keyword>
<dbReference type="Pfam" id="PF00144">
    <property type="entry name" value="Beta-lactamase"/>
    <property type="match status" value="1"/>
</dbReference>
<dbReference type="PANTHER" id="PTHR43283:SF7">
    <property type="entry name" value="BETA-LACTAMASE-RELATED DOMAIN-CONTAINING PROTEIN"/>
    <property type="match status" value="1"/>
</dbReference>
<dbReference type="InterPro" id="IPR050789">
    <property type="entry name" value="Diverse_Enzym_Activities"/>
</dbReference>
<dbReference type="SUPFAM" id="SSF56601">
    <property type="entry name" value="beta-lactamase/transpeptidase-like"/>
    <property type="match status" value="1"/>
</dbReference>
<evidence type="ECO:0000313" key="3">
    <source>
        <dbReference type="Proteomes" id="UP000032740"/>
    </source>
</evidence>
<dbReference type="InterPro" id="IPR001466">
    <property type="entry name" value="Beta-lactam-related"/>
</dbReference>
<feature type="domain" description="Beta-lactamase-related" evidence="1">
    <location>
        <begin position="23"/>
        <end position="279"/>
    </location>
</feature>
<dbReference type="PANTHER" id="PTHR43283">
    <property type="entry name" value="BETA-LACTAMASE-RELATED"/>
    <property type="match status" value="1"/>
</dbReference>
<organism evidence="2 3">
    <name type="scientific">Alteracholeplasma palmae (strain ATCC 49389 / J233)</name>
    <name type="common">Acholeplasma palmae</name>
    <dbReference type="NCBI Taxonomy" id="1318466"/>
    <lineage>
        <taxon>Bacteria</taxon>
        <taxon>Bacillati</taxon>
        <taxon>Mycoplasmatota</taxon>
        <taxon>Mollicutes</taxon>
        <taxon>Acholeplasmatales</taxon>
        <taxon>Acholeplasmataceae</taxon>
        <taxon>Acholeplasma</taxon>
    </lineage>
</organism>
<dbReference type="RefSeq" id="WP_026660556.1">
    <property type="nucleotide sequence ID" value="NC_022538.1"/>
</dbReference>
<reference evidence="2 3" key="1">
    <citation type="journal article" date="2013" name="J. Mol. Microbiol. Biotechnol.">
        <title>Analysis of the Complete Genomes of Acholeplasma brassicae , A. palmae and A. laidlawii and Their Comparison to the Obligate Parasites from ' Candidatus Phytoplasma'.</title>
        <authorList>
            <person name="Kube M."/>
            <person name="Siewert C."/>
            <person name="Migdoll A.M."/>
            <person name="Duduk B."/>
            <person name="Holz S."/>
            <person name="Rabus R."/>
            <person name="Seemuller E."/>
            <person name="Mitrovic J."/>
            <person name="Muller I."/>
            <person name="Buttner C."/>
            <person name="Reinhardt R."/>
        </authorList>
    </citation>
    <scope>NUCLEOTIDE SEQUENCE [LARGE SCALE GENOMIC DNA]</scope>
    <source>
        <strain evidence="2 3">J233</strain>
    </source>
</reference>
<dbReference type="InterPro" id="IPR012338">
    <property type="entry name" value="Beta-lactam/transpept-like"/>
</dbReference>